<gene>
    <name evidence="2" type="ORF">C1707_16015</name>
    <name evidence="3" type="ORF">CFHF_26530</name>
</gene>
<dbReference type="AlphaFoldDB" id="A0A2N5CKK2"/>
<dbReference type="InterPro" id="IPR009476">
    <property type="entry name" value="DUF1097"/>
</dbReference>
<evidence type="ECO:0000313" key="2">
    <source>
        <dbReference type="EMBL" id="AYV47644.1"/>
    </source>
</evidence>
<keyword evidence="1" id="KW-0472">Membrane</keyword>
<reference evidence="3 4" key="1">
    <citation type="submission" date="2017-12" db="EMBL/GenBank/DDBJ databases">
        <title>The genome sequence of Caulobacter flavus CGMCC1 15093.</title>
        <authorList>
            <person name="Gao J."/>
            <person name="Mao X."/>
            <person name="Sun J."/>
        </authorList>
    </citation>
    <scope>NUCLEOTIDE SEQUENCE [LARGE SCALE GENOMIC DNA]</scope>
    <source>
        <strain evidence="3 4">CGMCC1 15093</strain>
    </source>
</reference>
<dbReference type="Proteomes" id="UP000234483">
    <property type="component" value="Unassembled WGS sequence"/>
</dbReference>
<keyword evidence="1" id="KW-1133">Transmembrane helix</keyword>
<dbReference type="OrthoDB" id="7190229at2"/>
<keyword evidence="1" id="KW-0812">Transmembrane</keyword>
<feature type="transmembrane region" description="Helical" evidence="1">
    <location>
        <begin position="64"/>
        <end position="84"/>
    </location>
</feature>
<dbReference type="EMBL" id="CP026100">
    <property type="protein sequence ID" value="AYV47644.1"/>
    <property type="molecule type" value="Genomic_DNA"/>
</dbReference>
<proteinExistence type="predicted"/>
<dbReference type="Pfam" id="PF06496">
    <property type="entry name" value="DUF1097"/>
    <property type="match status" value="1"/>
</dbReference>
<dbReference type="Proteomes" id="UP000281192">
    <property type="component" value="Chromosome"/>
</dbReference>
<reference evidence="2 5" key="2">
    <citation type="submission" date="2018-01" db="EMBL/GenBank/DDBJ databases">
        <title>Complete genome sequence of Caulobacter flavus RHGG3.</title>
        <authorList>
            <person name="Yang E."/>
        </authorList>
    </citation>
    <scope>NUCLEOTIDE SEQUENCE [LARGE SCALE GENOMIC DNA]</scope>
    <source>
        <strain evidence="2 5">RHGG3</strain>
    </source>
</reference>
<dbReference type="EMBL" id="PJRQ01000056">
    <property type="protein sequence ID" value="PLR05950.1"/>
    <property type="molecule type" value="Genomic_DNA"/>
</dbReference>
<organism evidence="3 4">
    <name type="scientific">Caulobacter flavus</name>
    <dbReference type="NCBI Taxonomy" id="1679497"/>
    <lineage>
        <taxon>Bacteria</taxon>
        <taxon>Pseudomonadati</taxon>
        <taxon>Pseudomonadota</taxon>
        <taxon>Alphaproteobacteria</taxon>
        <taxon>Caulobacterales</taxon>
        <taxon>Caulobacteraceae</taxon>
        <taxon>Caulobacter</taxon>
    </lineage>
</organism>
<evidence type="ECO:0000313" key="3">
    <source>
        <dbReference type="EMBL" id="PLR05950.1"/>
    </source>
</evidence>
<feature type="transmembrane region" description="Helical" evidence="1">
    <location>
        <begin position="90"/>
        <end position="110"/>
    </location>
</feature>
<evidence type="ECO:0000313" key="4">
    <source>
        <dbReference type="Proteomes" id="UP000234483"/>
    </source>
</evidence>
<name>A0A2N5CKK2_9CAUL</name>
<dbReference type="RefSeq" id="WP_101715914.1">
    <property type="nucleotide sequence ID" value="NZ_CP026100.1"/>
</dbReference>
<sequence length="174" mass="17201">MSALPSLTAFPTAKTAQFHAVSLSVAAVAGLATLGVTSVMLPPTAMFLGWAAFNLAGDDLRGGLANTVSHLLGLALGAGTALLIGAMTPMLGLLATPVAVIGVVIVVLSLREVAPINNPLAYFLGLTSFFYSGLSPSGSTLAVLGTAAVIGGAACAVAAFAQNAVARTAEVRHA</sequence>
<feature type="transmembrane region" description="Helical" evidence="1">
    <location>
        <begin position="140"/>
        <end position="161"/>
    </location>
</feature>
<dbReference type="KEGG" id="cfh:C1707_16015"/>
<keyword evidence="5" id="KW-1185">Reference proteome</keyword>
<evidence type="ECO:0000256" key="1">
    <source>
        <dbReference type="SAM" id="Phobius"/>
    </source>
</evidence>
<protein>
    <submittedName>
        <fullName evidence="3">DUF1097 domain-containing protein</fullName>
    </submittedName>
</protein>
<evidence type="ECO:0000313" key="5">
    <source>
        <dbReference type="Proteomes" id="UP000281192"/>
    </source>
</evidence>
<accession>A0A2N5CKK2</accession>
<feature type="transmembrane region" description="Helical" evidence="1">
    <location>
        <begin position="25"/>
        <end position="52"/>
    </location>
</feature>